<dbReference type="PANTHER" id="PTHR47478">
    <property type="match status" value="1"/>
</dbReference>
<gene>
    <name evidence="1" type="ORF">JZO76_07770</name>
</gene>
<dbReference type="Proteomes" id="UP000664256">
    <property type="component" value="Unassembled WGS sequence"/>
</dbReference>
<dbReference type="Gene3D" id="1.10.150.240">
    <property type="entry name" value="Putative phosphatase, domain 2"/>
    <property type="match status" value="1"/>
</dbReference>
<dbReference type="Pfam" id="PF13419">
    <property type="entry name" value="HAD_2"/>
    <property type="match status" value="1"/>
</dbReference>
<dbReference type="SUPFAM" id="SSF56784">
    <property type="entry name" value="HAD-like"/>
    <property type="match status" value="1"/>
</dbReference>
<dbReference type="EMBL" id="JAFLVT010000008">
    <property type="protein sequence ID" value="MBO0449436.1"/>
    <property type="molecule type" value="Genomic_DNA"/>
</dbReference>
<dbReference type="InterPro" id="IPR036412">
    <property type="entry name" value="HAD-like_sf"/>
</dbReference>
<evidence type="ECO:0000313" key="2">
    <source>
        <dbReference type="Proteomes" id="UP000664256"/>
    </source>
</evidence>
<name>A0ABS3H7L4_9ENTE</name>
<comment type="caution">
    <text evidence="1">The sequence shown here is derived from an EMBL/GenBank/DDBJ whole genome shotgun (WGS) entry which is preliminary data.</text>
</comment>
<protein>
    <submittedName>
        <fullName evidence="1">YjjG family noncanonical pyrimidine nucleotidase</fullName>
    </submittedName>
</protein>
<dbReference type="InterPro" id="IPR006439">
    <property type="entry name" value="HAD-SF_hydro_IA"/>
</dbReference>
<keyword evidence="2" id="KW-1185">Reference proteome</keyword>
<organism evidence="1 2">
    <name type="scientific">Candidatus Enterococcus myersii</name>
    <dbReference type="NCBI Taxonomy" id="2815322"/>
    <lineage>
        <taxon>Bacteria</taxon>
        <taxon>Bacillati</taxon>
        <taxon>Bacillota</taxon>
        <taxon>Bacilli</taxon>
        <taxon>Lactobacillales</taxon>
        <taxon>Enterococcaceae</taxon>
        <taxon>Enterococcus</taxon>
    </lineage>
</organism>
<dbReference type="InterPro" id="IPR052550">
    <property type="entry name" value="Pyrimidine_5'-ntase_YjjG"/>
</dbReference>
<proteinExistence type="predicted"/>
<dbReference type="RefSeq" id="WP_206903544.1">
    <property type="nucleotide sequence ID" value="NZ_JAFLVT010000008.1"/>
</dbReference>
<dbReference type="InterPro" id="IPR011951">
    <property type="entry name" value="HAD-SF_hydro_IA_YjjG/PynA"/>
</dbReference>
<dbReference type="SFLD" id="SFLDS00003">
    <property type="entry name" value="Haloacid_Dehalogenase"/>
    <property type="match status" value="1"/>
</dbReference>
<dbReference type="SFLD" id="SFLDG01129">
    <property type="entry name" value="C1.5:_HAD__Beta-PGM__Phosphata"/>
    <property type="match status" value="1"/>
</dbReference>
<dbReference type="PANTHER" id="PTHR47478:SF1">
    <property type="entry name" value="PYRIMIDINE 5'-NUCLEOTIDASE YJJG"/>
    <property type="match status" value="1"/>
</dbReference>
<dbReference type="NCBIfam" id="TIGR01549">
    <property type="entry name" value="HAD-SF-IA-v1"/>
    <property type="match status" value="1"/>
</dbReference>
<dbReference type="Gene3D" id="3.40.50.1000">
    <property type="entry name" value="HAD superfamily/HAD-like"/>
    <property type="match status" value="1"/>
</dbReference>
<dbReference type="NCBIfam" id="TIGR02254">
    <property type="entry name" value="YjjG_YfnB"/>
    <property type="match status" value="1"/>
</dbReference>
<evidence type="ECO:0000313" key="1">
    <source>
        <dbReference type="EMBL" id="MBO0449436.1"/>
    </source>
</evidence>
<sequence>MNYSTLLFDLDDTLLDFKAAEDQALQKLFAQLNMTLTPEIEKYYKTMNHKLWADYEQGKLSRQEVTNGRFQKLFATLGKDVDGPALDQNYRHYLTQGHQLLGNSRRIIADLANKADLYVVTNGVSETQYKRLEDAKLLPYFKDIFVSEDTGYQKPMSEYFDYVARRIPHFVAQKALVIGDSLTSDIKGANNAGLDSVWLNPEAKQLLPDIKPTYEVKVLDQLYPILGASFNEKA</sequence>
<dbReference type="InterPro" id="IPR041492">
    <property type="entry name" value="HAD_2"/>
</dbReference>
<dbReference type="InterPro" id="IPR023198">
    <property type="entry name" value="PGP-like_dom2"/>
</dbReference>
<dbReference type="InterPro" id="IPR023214">
    <property type="entry name" value="HAD_sf"/>
</dbReference>
<reference evidence="1 2" key="1">
    <citation type="submission" date="2021-03" db="EMBL/GenBank/DDBJ databases">
        <title>Enterococcal diversity collection.</title>
        <authorList>
            <person name="Gilmore M.S."/>
            <person name="Schwartzman J."/>
            <person name="Van Tyne D."/>
            <person name="Martin M."/>
            <person name="Earl A.M."/>
            <person name="Manson A.L."/>
            <person name="Straub T."/>
            <person name="Salamzade R."/>
            <person name="Saavedra J."/>
            <person name="Lebreton F."/>
            <person name="Prichula J."/>
            <person name="Schaufler K."/>
            <person name="Gaca A."/>
            <person name="Sgardioli B."/>
            <person name="Wagenaar J."/>
            <person name="Strong T."/>
        </authorList>
    </citation>
    <scope>NUCLEOTIDE SEQUENCE [LARGE SCALE GENOMIC DNA]</scope>
    <source>
        <strain evidence="1 2">MJM12</strain>
    </source>
</reference>
<accession>A0ABS3H7L4</accession>